<dbReference type="RefSeq" id="WP_378217630.1">
    <property type="nucleotide sequence ID" value="NZ_JBHRTK010000001.1"/>
</dbReference>
<comment type="caution">
    <text evidence="4">The sequence shown here is derived from an EMBL/GenBank/DDBJ whole genome shotgun (WGS) entry which is preliminary data.</text>
</comment>
<dbReference type="CDD" id="cd19946">
    <property type="entry name" value="GlpA-like_Fer2_BFD-like"/>
    <property type="match status" value="1"/>
</dbReference>
<accession>A0ABV7KBK8</accession>
<feature type="domain" description="SoxA A3" evidence="3">
    <location>
        <begin position="392"/>
        <end position="459"/>
    </location>
</feature>
<evidence type="ECO:0000256" key="1">
    <source>
        <dbReference type="ARBA" id="ARBA00023002"/>
    </source>
</evidence>
<dbReference type="Pfam" id="PF17806">
    <property type="entry name" value="SO_alpha_A3"/>
    <property type="match status" value="1"/>
</dbReference>
<organism evidence="4 5">
    <name type="scientific">Aquamicrobium soli</name>
    <dbReference type="NCBI Taxonomy" id="1811518"/>
    <lineage>
        <taxon>Bacteria</taxon>
        <taxon>Pseudomonadati</taxon>
        <taxon>Pseudomonadota</taxon>
        <taxon>Alphaproteobacteria</taxon>
        <taxon>Hyphomicrobiales</taxon>
        <taxon>Phyllobacteriaceae</taxon>
        <taxon>Aquamicrobium</taxon>
    </lineage>
</organism>
<dbReference type="InterPro" id="IPR041117">
    <property type="entry name" value="SoxA_A3"/>
</dbReference>
<dbReference type="InterPro" id="IPR023753">
    <property type="entry name" value="FAD/NAD-binding_dom"/>
</dbReference>
<dbReference type="EMBL" id="JBHRTK010000001">
    <property type="protein sequence ID" value="MFC3204807.1"/>
    <property type="molecule type" value="Genomic_DNA"/>
</dbReference>
<dbReference type="PRINTS" id="PR00368">
    <property type="entry name" value="FADPNR"/>
</dbReference>
<proteinExistence type="predicted"/>
<dbReference type="InterPro" id="IPR017224">
    <property type="entry name" value="Opine_Oxase_asu/HCN_bsu"/>
</dbReference>
<feature type="domain" description="FAD/NAD(P)-binding" evidence="2">
    <location>
        <begin position="6"/>
        <end position="310"/>
    </location>
</feature>
<dbReference type="InterPro" id="IPR051691">
    <property type="entry name" value="Metab_Enz_Cyan_OpOx_G3PDH"/>
</dbReference>
<dbReference type="InterPro" id="IPR036188">
    <property type="entry name" value="FAD/NAD-bd_sf"/>
</dbReference>
<dbReference type="Pfam" id="PF07992">
    <property type="entry name" value="Pyr_redox_2"/>
    <property type="match status" value="1"/>
</dbReference>
<dbReference type="PRINTS" id="PR00469">
    <property type="entry name" value="PNDRDTASEII"/>
</dbReference>
<dbReference type="Gene3D" id="1.10.10.1100">
    <property type="entry name" value="BFD-like [2Fe-2S]-binding domain"/>
    <property type="match status" value="1"/>
</dbReference>
<reference evidence="5" key="1">
    <citation type="journal article" date="2019" name="Int. J. Syst. Evol. Microbiol.">
        <title>The Global Catalogue of Microorganisms (GCM) 10K type strain sequencing project: providing services to taxonomists for standard genome sequencing and annotation.</title>
        <authorList>
            <consortium name="The Broad Institute Genomics Platform"/>
            <consortium name="The Broad Institute Genome Sequencing Center for Infectious Disease"/>
            <person name="Wu L."/>
            <person name="Ma J."/>
        </authorList>
    </citation>
    <scope>NUCLEOTIDE SEQUENCE [LARGE SCALE GENOMIC DNA]</scope>
    <source>
        <strain evidence="5">KCTC 52165</strain>
    </source>
</reference>
<dbReference type="SUPFAM" id="SSF51905">
    <property type="entry name" value="FAD/NAD(P)-binding domain"/>
    <property type="match status" value="1"/>
</dbReference>
<dbReference type="PANTHER" id="PTHR42949">
    <property type="entry name" value="ANAEROBIC GLYCEROL-3-PHOSPHATE DEHYDROGENASE SUBUNIT B"/>
    <property type="match status" value="1"/>
</dbReference>
<sequence>MNGLWDAIVIGAGPAGMTAATALSEGGARTLVVDEQPAPGGQIYRAVERNMDNASLSALLGPDYADGAALVTRLRASAAELRFSTSVWRVDADGTVWTKADGKIERLRARNLVIASGAIERPIPVPGWTLPGVMTVGALQIMLKDAGLRPCGRLVLAGCGPLLYLFAVQCLEAGVSDLVLLDTAERANLIPALRHLPKAVSGHGPGYLRKGFGLMTALRRHGVKIYRGVSNLRIEGTERAAAASFRTGARTLRIDLDLVALHEGVIPNQQIARSLGCAHRWDEEQRCFLPILDPMRESSIAGIFIAGDGGGIVGAVASAHTGAFCALAILKRLGKITETEFADRKAVAQQAFDAHLTVRPFLDRLYRPRDEVLVPANEVVVCRCEAIRAGAIRDIVQRGCLGPNQAKAFLRCGMGPCQGRMCGPTVSAIVARETGQTPGATGYYRIRPPLKPVSIGELASQYEED</sequence>
<dbReference type="InterPro" id="IPR041854">
    <property type="entry name" value="BFD-like_2Fe2S-bd_dom_sf"/>
</dbReference>
<evidence type="ECO:0000313" key="4">
    <source>
        <dbReference type="EMBL" id="MFC3204807.1"/>
    </source>
</evidence>
<evidence type="ECO:0000259" key="2">
    <source>
        <dbReference type="Pfam" id="PF07992"/>
    </source>
</evidence>
<keyword evidence="5" id="KW-1185">Reference proteome</keyword>
<dbReference type="Gene3D" id="3.50.50.60">
    <property type="entry name" value="FAD/NAD(P)-binding domain"/>
    <property type="match status" value="2"/>
</dbReference>
<evidence type="ECO:0000259" key="3">
    <source>
        <dbReference type="Pfam" id="PF17806"/>
    </source>
</evidence>
<protein>
    <submittedName>
        <fullName evidence="4">FAD-dependent oxidoreductase</fullName>
    </submittedName>
</protein>
<dbReference type="PIRSF" id="PIRSF037495">
    <property type="entry name" value="Opine_OX_OoxA/HcnB"/>
    <property type="match status" value="1"/>
</dbReference>
<evidence type="ECO:0000313" key="5">
    <source>
        <dbReference type="Proteomes" id="UP001595583"/>
    </source>
</evidence>
<name>A0ABV7KBK8_9HYPH</name>
<keyword evidence="1" id="KW-0560">Oxidoreductase</keyword>
<dbReference type="PANTHER" id="PTHR42949:SF3">
    <property type="entry name" value="ANAEROBIC GLYCEROL-3-PHOSPHATE DEHYDROGENASE SUBUNIT B"/>
    <property type="match status" value="1"/>
</dbReference>
<dbReference type="Proteomes" id="UP001595583">
    <property type="component" value="Unassembled WGS sequence"/>
</dbReference>
<gene>
    <name evidence="4" type="ORF">ACFOHJ_01130</name>
</gene>